<evidence type="ECO:0000256" key="4">
    <source>
        <dbReference type="PIRSR" id="PIRSR600407-2"/>
    </source>
</evidence>
<name>A0A3B4V718_SERDU</name>
<comment type="similarity">
    <text evidence="1">Belongs to the GDA1/CD39 NTPase family.</text>
</comment>
<accession>A0A3B4V718</accession>
<evidence type="ECO:0000313" key="5">
    <source>
        <dbReference type="Ensembl" id="ENSSDUP00000026372.1"/>
    </source>
</evidence>
<evidence type="ECO:0000256" key="2">
    <source>
        <dbReference type="ARBA" id="ARBA00022801"/>
    </source>
</evidence>
<sequence length="323" mass="36458">EQSTPAKPVHQETPLYILCTEALLEDLPAQTSSPHFNFLFSEFPMRSDFWKTGEGVYAWIGINFVLGRFNHVWEAVVEVHVPGSESAGGTLVRKDLAGVLDMAGFASPQQCILSTTNLCFEEVAKNLLAEFNCGCDALAQSMFIRGFMCHLPGVWQECSLISILVSRQQASYLRGTGDFDQCHPKPPFSGIYQPFYYCTEDVLRMGGFIMARKYTQAAKSYCATQWKTLEGNALTLACMPPHADLHRLNVFKSAWMYEVLHLRPSLSQPNYKNLENCPTAILYRNTTPPIVQDTGSLFLHQRLPADRCLETLYLHYSFPILYD</sequence>
<dbReference type="GO" id="GO:0017111">
    <property type="term" value="F:ribonucleoside triphosphate phosphatase activity"/>
    <property type="evidence" value="ECO:0007669"/>
    <property type="project" value="TreeGrafter"/>
</dbReference>
<keyword evidence="4" id="KW-0067">ATP-binding</keyword>
<evidence type="ECO:0000313" key="6">
    <source>
        <dbReference type="Proteomes" id="UP000261420"/>
    </source>
</evidence>
<dbReference type="PANTHER" id="PTHR11782">
    <property type="entry name" value="ADENOSINE/GUANOSINE DIPHOSPHATASE"/>
    <property type="match status" value="1"/>
</dbReference>
<feature type="binding site" evidence="4">
    <location>
        <begin position="104"/>
        <end position="109"/>
    </location>
    <ligand>
        <name>ATP</name>
        <dbReference type="ChEBI" id="CHEBI:30616"/>
    </ligand>
</feature>
<dbReference type="GO" id="GO:0004382">
    <property type="term" value="F:GDP phosphatase activity"/>
    <property type="evidence" value="ECO:0007669"/>
    <property type="project" value="TreeGrafter"/>
</dbReference>
<evidence type="ECO:0000256" key="1">
    <source>
        <dbReference type="ARBA" id="ARBA00009283"/>
    </source>
</evidence>
<keyword evidence="2" id="KW-0378">Hydrolase</keyword>
<dbReference type="Proteomes" id="UP000261420">
    <property type="component" value="Unplaced"/>
</dbReference>
<dbReference type="GO" id="GO:0006256">
    <property type="term" value="P:UDP catabolic process"/>
    <property type="evidence" value="ECO:0007669"/>
    <property type="project" value="TreeGrafter"/>
</dbReference>
<dbReference type="GO" id="GO:0016020">
    <property type="term" value="C:membrane"/>
    <property type="evidence" value="ECO:0007669"/>
    <property type="project" value="TreeGrafter"/>
</dbReference>
<dbReference type="GO" id="GO:0046036">
    <property type="term" value="P:CTP metabolic process"/>
    <property type="evidence" value="ECO:0007669"/>
    <property type="project" value="TreeGrafter"/>
</dbReference>
<evidence type="ECO:0000256" key="3">
    <source>
        <dbReference type="PIRSR" id="PIRSR600407-1"/>
    </source>
</evidence>
<dbReference type="Gene3D" id="3.30.420.540">
    <property type="match status" value="1"/>
</dbReference>
<dbReference type="GO" id="GO:0045134">
    <property type="term" value="F:UDP phosphatase activity"/>
    <property type="evidence" value="ECO:0007669"/>
    <property type="project" value="TreeGrafter"/>
</dbReference>
<dbReference type="AlphaFoldDB" id="A0A3B4V718"/>
<keyword evidence="6" id="KW-1185">Reference proteome</keyword>
<protein>
    <submittedName>
        <fullName evidence="5">Uncharacterized protein</fullName>
    </submittedName>
</protein>
<dbReference type="GO" id="GO:0005794">
    <property type="term" value="C:Golgi apparatus"/>
    <property type="evidence" value="ECO:0007669"/>
    <property type="project" value="TreeGrafter"/>
</dbReference>
<dbReference type="PANTHER" id="PTHR11782:SF121">
    <property type="entry name" value="NUCLEOSIDE-DIPHOSPHATASE MIG-23"/>
    <property type="match status" value="1"/>
</dbReference>
<dbReference type="Gene3D" id="3.30.420.150">
    <property type="entry name" value="Exopolyphosphatase. Domain 2"/>
    <property type="match status" value="1"/>
</dbReference>
<organism evidence="5 6">
    <name type="scientific">Seriola dumerili</name>
    <name type="common">Greater amberjack</name>
    <name type="synonym">Caranx dumerili</name>
    <dbReference type="NCBI Taxonomy" id="41447"/>
    <lineage>
        <taxon>Eukaryota</taxon>
        <taxon>Metazoa</taxon>
        <taxon>Chordata</taxon>
        <taxon>Craniata</taxon>
        <taxon>Vertebrata</taxon>
        <taxon>Euteleostomi</taxon>
        <taxon>Actinopterygii</taxon>
        <taxon>Neopterygii</taxon>
        <taxon>Teleostei</taxon>
        <taxon>Neoteleostei</taxon>
        <taxon>Acanthomorphata</taxon>
        <taxon>Carangaria</taxon>
        <taxon>Carangiformes</taxon>
        <taxon>Carangidae</taxon>
        <taxon>Seriola</taxon>
    </lineage>
</organism>
<reference evidence="5" key="2">
    <citation type="submission" date="2025-09" db="UniProtKB">
        <authorList>
            <consortium name="Ensembl"/>
        </authorList>
    </citation>
    <scope>IDENTIFICATION</scope>
</reference>
<dbReference type="GO" id="GO:0005524">
    <property type="term" value="F:ATP binding"/>
    <property type="evidence" value="ECO:0007669"/>
    <property type="project" value="UniProtKB-KW"/>
</dbReference>
<proteinExistence type="inferred from homology"/>
<feature type="active site" description="Proton acceptor" evidence="3">
    <location>
        <position position="54"/>
    </location>
</feature>
<reference evidence="5" key="1">
    <citation type="submission" date="2025-08" db="UniProtKB">
        <authorList>
            <consortium name="Ensembl"/>
        </authorList>
    </citation>
    <scope>IDENTIFICATION</scope>
</reference>
<dbReference type="InterPro" id="IPR000407">
    <property type="entry name" value="GDA1_CD39_NTPase"/>
</dbReference>
<keyword evidence="4" id="KW-0547">Nucleotide-binding</keyword>
<dbReference type="Ensembl" id="ENSSDUT00000026844.1">
    <property type="protein sequence ID" value="ENSSDUP00000026372.1"/>
    <property type="gene ID" value="ENSSDUG00000019046.1"/>
</dbReference>